<keyword evidence="10 12" id="KW-0472">Membrane</keyword>
<accession>A0A507E7S0</accession>
<gene>
    <name evidence="13" type="ORF">PhCBS80983_g01988</name>
</gene>
<feature type="region of interest" description="Disordered" evidence="11">
    <location>
        <begin position="216"/>
        <end position="239"/>
    </location>
</feature>
<keyword evidence="14" id="KW-1185">Reference proteome</keyword>
<organism evidence="13 14">
    <name type="scientific">Powellomyces hirtus</name>
    <dbReference type="NCBI Taxonomy" id="109895"/>
    <lineage>
        <taxon>Eukaryota</taxon>
        <taxon>Fungi</taxon>
        <taxon>Fungi incertae sedis</taxon>
        <taxon>Chytridiomycota</taxon>
        <taxon>Chytridiomycota incertae sedis</taxon>
        <taxon>Chytridiomycetes</taxon>
        <taxon>Spizellomycetales</taxon>
        <taxon>Powellomycetaceae</taxon>
        <taxon>Powellomyces</taxon>
    </lineage>
</organism>
<evidence type="ECO:0000256" key="3">
    <source>
        <dbReference type="ARBA" id="ARBA00021257"/>
    </source>
</evidence>
<proteinExistence type="inferred from homology"/>
<evidence type="ECO:0000256" key="7">
    <source>
        <dbReference type="ARBA" id="ARBA00022927"/>
    </source>
</evidence>
<keyword evidence="4" id="KW-0813">Transport</keyword>
<dbReference type="PANTHER" id="PTHR12443:SF9">
    <property type="entry name" value="TRANSLOCATION PROTEIN SEC62"/>
    <property type="match status" value="1"/>
</dbReference>
<dbReference type="GO" id="GO:0005789">
    <property type="term" value="C:endoplasmic reticulum membrane"/>
    <property type="evidence" value="ECO:0007669"/>
    <property type="project" value="UniProtKB-SubCell"/>
</dbReference>
<evidence type="ECO:0000256" key="5">
    <source>
        <dbReference type="ARBA" id="ARBA00022692"/>
    </source>
</evidence>
<evidence type="ECO:0000256" key="12">
    <source>
        <dbReference type="SAM" id="Phobius"/>
    </source>
</evidence>
<evidence type="ECO:0000256" key="8">
    <source>
        <dbReference type="ARBA" id="ARBA00022989"/>
    </source>
</evidence>
<sequence length="239" mass="26202">MALDPKQLPKDDLMVADFLRSSEAGLSIKQGVLNGRRVDFFKGKHAVNALLRAPYKKNPKRPPVSNRPEGEKLLAGLQSHGIFLKVEKAPKAKQQNLTLIEDQTTFESEAYYVWIYEGSQLKGILIGTAVLGVTFAGVMFPLWPASLRQGVYYLSLGLLGLMGVFMGLVVFRLLLWIVLKVATGQDGWLYPQLFADVGVIESFTPVWGWEDKVKSKRVTPAQASGSDGGGSPAVGEHDD</sequence>
<comment type="subcellular location">
    <subcellularLocation>
        <location evidence="1">Endoplasmic reticulum membrane</location>
        <topology evidence="1">Multi-pass membrane protein</topology>
    </subcellularLocation>
</comment>
<dbReference type="Pfam" id="PF03839">
    <property type="entry name" value="Sec62"/>
    <property type="match status" value="1"/>
</dbReference>
<dbReference type="PANTHER" id="PTHR12443">
    <property type="entry name" value="TRANSLOCATION PROTEIN SEC62"/>
    <property type="match status" value="1"/>
</dbReference>
<dbReference type="STRING" id="109895.A0A507E7S0"/>
<dbReference type="GO" id="GO:0031204">
    <property type="term" value="P:post-translational protein targeting to membrane, translocation"/>
    <property type="evidence" value="ECO:0007669"/>
    <property type="project" value="TreeGrafter"/>
</dbReference>
<evidence type="ECO:0000256" key="2">
    <source>
        <dbReference type="ARBA" id="ARBA00010604"/>
    </source>
</evidence>
<evidence type="ECO:0000256" key="10">
    <source>
        <dbReference type="ARBA" id="ARBA00023136"/>
    </source>
</evidence>
<evidence type="ECO:0000256" key="9">
    <source>
        <dbReference type="ARBA" id="ARBA00023010"/>
    </source>
</evidence>
<keyword evidence="9" id="KW-0811">Translocation</keyword>
<feature type="transmembrane region" description="Helical" evidence="12">
    <location>
        <begin position="124"/>
        <end position="145"/>
    </location>
</feature>
<evidence type="ECO:0000256" key="4">
    <source>
        <dbReference type="ARBA" id="ARBA00022448"/>
    </source>
</evidence>
<keyword evidence="5 12" id="KW-0812">Transmembrane</keyword>
<evidence type="ECO:0000313" key="13">
    <source>
        <dbReference type="EMBL" id="TPX60099.1"/>
    </source>
</evidence>
<protein>
    <recommendedName>
        <fullName evidence="3">Translocation protein SEC62</fullName>
    </recommendedName>
</protein>
<dbReference type="InterPro" id="IPR004728">
    <property type="entry name" value="Sec62"/>
</dbReference>
<evidence type="ECO:0000256" key="6">
    <source>
        <dbReference type="ARBA" id="ARBA00022824"/>
    </source>
</evidence>
<dbReference type="AlphaFoldDB" id="A0A507E7S0"/>
<keyword evidence="8 12" id="KW-1133">Transmembrane helix</keyword>
<name>A0A507E7S0_9FUNG</name>
<comment type="caution">
    <text evidence="13">The sequence shown here is derived from an EMBL/GenBank/DDBJ whole genome shotgun (WGS) entry which is preliminary data.</text>
</comment>
<reference evidence="13 14" key="1">
    <citation type="journal article" date="2019" name="Sci. Rep.">
        <title>Comparative genomics of chytrid fungi reveal insights into the obligate biotrophic and pathogenic lifestyle of Synchytrium endobioticum.</title>
        <authorList>
            <person name="van de Vossenberg B.T.L.H."/>
            <person name="Warris S."/>
            <person name="Nguyen H.D.T."/>
            <person name="van Gent-Pelzer M.P.E."/>
            <person name="Joly D.L."/>
            <person name="van de Geest H.C."/>
            <person name="Bonants P.J.M."/>
            <person name="Smith D.S."/>
            <person name="Levesque C.A."/>
            <person name="van der Lee T.A.J."/>
        </authorList>
    </citation>
    <scope>NUCLEOTIDE SEQUENCE [LARGE SCALE GENOMIC DNA]</scope>
    <source>
        <strain evidence="13 14">CBS 809.83</strain>
    </source>
</reference>
<evidence type="ECO:0000313" key="14">
    <source>
        <dbReference type="Proteomes" id="UP000318582"/>
    </source>
</evidence>
<evidence type="ECO:0000256" key="1">
    <source>
        <dbReference type="ARBA" id="ARBA00004477"/>
    </source>
</evidence>
<keyword evidence="6" id="KW-0256">Endoplasmic reticulum</keyword>
<evidence type="ECO:0000256" key="11">
    <source>
        <dbReference type="SAM" id="MobiDB-lite"/>
    </source>
</evidence>
<keyword evidence="7" id="KW-0653">Protein transport</keyword>
<feature type="transmembrane region" description="Helical" evidence="12">
    <location>
        <begin position="151"/>
        <end position="175"/>
    </location>
</feature>
<comment type="similarity">
    <text evidence="2">Belongs to the SEC62 family.</text>
</comment>
<dbReference type="Proteomes" id="UP000318582">
    <property type="component" value="Unassembled WGS sequence"/>
</dbReference>
<dbReference type="EMBL" id="QEAQ01000018">
    <property type="protein sequence ID" value="TPX60099.1"/>
    <property type="molecule type" value="Genomic_DNA"/>
</dbReference>